<reference evidence="4" key="1">
    <citation type="submission" date="2021-02" db="EMBL/GenBank/DDBJ databases">
        <authorList>
            <person name="Nowell W R."/>
        </authorList>
    </citation>
    <scope>NUCLEOTIDE SEQUENCE</scope>
</reference>
<protein>
    <recommendedName>
        <fullName evidence="1">BAH domain-containing protein</fullName>
    </recommendedName>
</protein>
<dbReference type="GO" id="GO:0003682">
    <property type="term" value="F:chromatin binding"/>
    <property type="evidence" value="ECO:0007669"/>
    <property type="project" value="InterPro"/>
</dbReference>
<dbReference type="InterPro" id="IPR052429">
    <property type="entry name" value="BAH_domain_protein"/>
</dbReference>
<evidence type="ECO:0000313" key="4">
    <source>
        <dbReference type="EMBL" id="CAF0750261.1"/>
    </source>
</evidence>
<dbReference type="Pfam" id="PF21744">
    <property type="entry name" value="BAHCC1-like_Tudor"/>
    <property type="match status" value="1"/>
</dbReference>
<evidence type="ECO:0000313" key="2">
    <source>
        <dbReference type="EMBL" id="CAF0732070.1"/>
    </source>
</evidence>
<dbReference type="Pfam" id="PF01426">
    <property type="entry name" value="BAH"/>
    <property type="match status" value="1"/>
</dbReference>
<proteinExistence type="predicted"/>
<dbReference type="InterPro" id="IPR001025">
    <property type="entry name" value="BAH_dom"/>
</dbReference>
<evidence type="ECO:0000259" key="1">
    <source>
        <dbReference type="PROSITE" id="PS51038"/>
    </source>
</evidence>
<name>A0A813PF82_9BILA</name>
<feature type="domain" description="BAH" evidence="1">
    <location>
        <begin position="560"/>
        <end position="680"/>
    </location>
</feature>
<dbReference type="Proteomes" id="UP000663877">
    <property type="component" value="Unassembled WGS sequence"/>
</dbReference>
<evidence type="ECO:0000313" key="5">
    <source>
        <dbReference type="Proteomes" id="UP000663832"/>
    </source>
</evidence>
<organism evidence="4 5">
    <name type="scientific">Adineta steineri</name>
    <dbReference type="NCBI Taxonomy" id="433720"/>
    <lineage>
        <taxon>Eukaryota</taxon>
        <taxon>Metazoa</taxon>
        <taxon>Spiralia</taxon>
        <taxon>Gnathifera</taxon>
        <taxon>Rotifera</taxon>
        <taxon>Eurotatoria</taxon>
        <taxon>Bdelloidea</taxon>
        <taxon>Adinetida</taxon>
        <taxon>Adinetidae</taxon>
        <taxon>Adineta</taxon>
    </lineage>
</organism>
<accession>A0A813PF82</accession>
<dbReference type="InterPro" id="IPR043151">
    <property type="entry name" value="BAH_sf"/>
</dbReference>
<dbReference type="OrthoDB" id="6426227at2759"/>
<dbReference type="SMART" id="SM00439">
    <property type="entry name" value="BAH"/>
    <property type="match status" value="1"/>
</dbReference>
<dbReference type="PANTHER" id="PTHR12505">
    <property type="entry name" value="PHD FINGER TRANSCRIPTION FACTOR"/>
    <property type="match status" value="1"/>
</dbReference>
<evidence type="ECO:0000313" key="3">
    <source>
        <dbReference type="EMBL" id="CAF0740329.1"/>
    </source>
</evidence>
<keyword evidence="5" id="KW-1185">Reference proteome</keyword>
<comment type="caution">
    <text evidence="4">The sequence shown here is derived from an EMBL/GenBank/DDBJ whole genome shotgun (WGS) entry which is preliminary data.</text>
</comment>
<dbReference type="PANTHER" id="PTHR12505:SF24">
    <property type="entry name" value="PROTEIN WINGED EYE"/>
    <property type="match status" value="1"/>
</dbReference>
<dbReference type="EMBL" id="CAJNOM010000004">
    <property type="protein sequence ID" value="CAF0750261.1"/>
    <property type="molecule type" value="Genomic_DNA"/>
</dbReference>
<sequence>MKGVNSSFYSSSSLLNIMIPQFHQLLPIETPLSGNWLNTNYSSELSTTTNKLLSPPNSITPSSICTDLSESDYQPIDLTQARKYSLSSPPLSNIKSESIDSIDSNMVASHYEQKFKEKSKFSFQTTTTTTTTTTRQYSNFSIEHILSSQSPTYEFLSIRYNRINSIFSKKKTKHYSDHNLHQIIHRKKRHRSSNKSYLSQYFNQPQEILIRYILDFYNDLINQQNQIKKPKNFFTIDPLKQLAEIACKLDTRHKKSLLNENMLTIENYDSLLKQCHLLIKQIYQKYQRKRITKRLYHNSKLTFKNRLLQCSLSILNILQMKKNILLYKSNRTHRHMLLSDIKRKDTKKKMIKSICFHLKSDQITSNLEILLPNNGLIYEATIQPIGDINDLLVVRLHRERQTYLIPIHDLCRLACPKMIPDNVDILSKGLRVCAYWSTSLRGLHPAIIDKIPTEMNESSMVGLIFDDGDTGLIKLDEIRLLPDGYDVKGINLDEWRVSSFQIPSSPLTGRRTCRRVSSNSSSNTTGSIKKVKKEKTSSILIPQWTLNPRNSTIRRHDNKETLHIGDCVILHGVDQSLSYIGKVLKFYYSKTLQQDLVKIQWYYSPQETPVGLHEDDLSGALYESTHIDENPISTVRSKGTIYESYDDYVKKTDYGKNRKETDFYLVGHYNLKSGELQRYDNKLE</sequence>
<dbReference type="AlphaFoldDB" id="A0A813PF82"/>
<dbReference type="EMBL" id="CAJNOI010000004">
    <property type="protein sequence ID" value="CAF0740329.1"/>
    <property type="molecule type" value="Genomic_DNA"/>
</dbReference>
<dbReference type="Gene3D" id="2.30.30.490">
    <property type="match status" value="1"/>
</dbReference>
<dbReference type="Proteomes" id="UP000663832">
    <property type="component" value="Unassembled WGS sequence"/>
</dbReference>
<dbReference type="EMBL" id="CAJNOM010000001">
    <property type="protein sequence ID" value="CAF0732070.1"/>
    <property type="molecule type" value="Genomic_DNA"/>
</dbReference>
<dbReference type="InterPro" id="IPR048924">
    <property type="entry name" value="BAHCC1-like_Tudor"/>
</dbReference>
<dbReference type="PROSITE" id="PS51038">
    <property type="entry name" value="BAH"/>
    <property type="match status" value="1"/>
</dbReference>
<gene>
    <name evidence="3" type="ORF">BJG266_LOCUS1802</name>
    <name evidence="4" type="ORF">QVE165_LOCUS1451</name>
    <name evidence="2" type="ORF">QVE165_LOCUS343</name>
</gene>